<proteinExistence type="predicted"/>
<dbReference type="AlphaFoldDB" id="A0A7K4ND10"/>
<dbReference type="InterPro" id="IPR015943">
    <property type="entry name" value="WD40/YVTN_repeat-like_dom_sf"/>
</dbReference>
<organism evidence="1 2">
    <name type="scientific">Marine Group I thaumarchaeote</name>
    <dbReference type="NCBI Taxonomy" id="2511932"/>
    <lineage>
        <taxon>Archaea</taxon>
        <taxon>Nitrososphaerota</taxon>
        <taxon>Marine Group I</taxon>
    </lineage>
</organism>
<feature type="non-terminal residue" evidence="1">
    <location>
        <position position="198"/>
    </location>
</feature>
<sequence length="198" mass="21921">MKIRKRQIHFFILLFAMCSLLFHSSSDFEAFAIDYPIHVDSRQVASAGGETTPRHIAFNTDGTKMFLVGGTKDYVYQWSLSTGFDLSTVTYDGHPERFDLFLNAATGDGQPRQLAFNTDGTKMFVVGNAADEINEYDLSPGFDVSTASFNSRIDITSTVGPGPHGLPFNKDATKMFVTHKKGSKSRQDYPPTACLELL</sequence>
<evidence type="ECO:0000313" key="2">
    <source>
        <dbReference type="Proteomes" id="UP000586694"/>
    </source>
</evidence>
<dbReference type="Proteomes" id="UP000586694">
    <property type="component" value="Unassembled WGS sequence"/>
</dbReference>
<protein>
    <submittedName>
        <fullName evidence="1">Uncharacterized protein</fullName>
    </submittedName>
</protein>
<reference evidence="1 2" key="1">
    <citation type="journal article" date="2019" name="Environ. Microbiol.">
        <title>Genomics insights into ecotype formation of ammonia-oxidizing archaea in the deep ocean.</title>
        <authorList>
            <person name="Wang Y."/>
            <person name="Huang J.M."/>
            <person name="Cui G.J."/>
            <person name="Nunoura T."/>
            <person name="Takaki Y."/>
            <person name="Li W.L."/>
            <person name="Li J."/>
            <person name="Gao Z.M."/>
            <person name="Takai K."/>
            <person name="Zhang A.Q."/>
            <person name="Stepanauskas R."/>
        </authorList>
    </citation>
    <scope>NUCLEOTIDE SEQUENCE [LARGE SCALE GENOMIC DNA]</scope>
    <source>
        <strain evidence="1 2">L19b</strain>
    </source>
</reference>
<gene>
    <name evidence="1" type="ORF">HX802_00770</name>
</gene>
<dbReference type="EMBL" id="JACASU010000004">
    <property type="protein sequence ID" value="NWJ99186.1"/>
    <property type="molecule type" value="Genomic_DNA"/>
</dbReference>
<name>A0A7K4ND10_9ARCH</name>
<dbReference type="Gene3D" id="2.130.10.10">
    <property type="entry name" value="YVTN repeat-like/Quinoprotein amine dehydrogenase"/>
    <property type="match status" value="1"/>
</dbReference>
<evidence type="ECO:0000313" key="1">
    <source>
        <dbReference type="EMBL" id="NWJ99186.1"/>
    </source>
</evidence>
<dbReference type="SUPFAM" id="SSF75011">
    <property type="entry name" value="3-carboxy-cis,cis-mucoante lactonizing enzyme"/>
    <property type="match status" value="1"/>
</dbReference>
<comment type="caution">
    <text evidence="1">The sequence shown here is derived from an EMBL/GenBank/DDBJ whole genome shotgun (WGS) entry which is preliminary data.</text>
</comment>
<accession>A0A7K4ND10</accession>